<dbReference type="EMBL" id="BMAV01008317">
    <property type="protein sequence ID" value="GFY51813.1"/>
    <property type="molecule type" value="Genomic_DNA"/>
</dbReference>
<dbReference type="AlphaFoldDB" id="A0A8X7C2L1"/>
<gene>
    <name evidence="7" type="ORF">TNIN_115591</name>
</gene>
<evidence type="ECO:0000259" key="6">
    <source>
        <dbReference type="PROSITE" id="PS50950"/>
    </source>
</evidence>
<dbReference type="Pfam" id="PF05485">
    <property type="entry name" value="THAP"/>
    <property type="match status" value="1"/>
</dbReference>
<protein>
    <recommendedName>
        <fullName evidence="6">THAP-type domain-containing protein</fullName>
    </recommendedName>
</protein>
<dbReference type="GO" id="GO:0003677">
    <property type="term" value="F:DNA binding"/>
    <property type="evidence" value="ECO:0007669"/>
    <property type="project" value="UniProtKB-UniRule"/>
</dbReference>
<feature type="domain" description="THAP-type" evidence="6">
    <location>
        <begin position="1"/>
        <end position="90"/>
    </location>
</feature>
<dbReference type="InterPro" id="IPR006612">
    <property type="entry name" value="THAP_Znf"/>
</dbReference>
<evidence type="ECO:0000313" key="8">
    <source>
        <dbReference type="Proteomes" id="UP000886998"/>
    </source>
</evidence>
<reference evidence="7" key="1">
    <citation type="submission" date="2020-08" db="EMBL/GenBank/DDBJ databases">
        <title>Multicomponent nature underlies the extraordinary mechanical properties of spider dragline silk.</title>
        <authorList>
            <person name="Kono N."/>
            <person name="Nakamura H."/>
            <person name="Mori M."/>
            <person name="Yoshida Y."/>
            <person name="Ohtoshi R."/>
            <person name="Malay A.D."/>
            <person name="Moran D.A.P."/>
            <person name="Tomita M."/>
            <person name="Numata K."/>
            <person name="Arakawa K."/>
        </authorList>
    </citation>
    <scope>NUCLEOTIDE SEQUENCE</scope>
</reference>
<accession>A0A8X7C2L1</accession>
<proteinExistence type="predicted"/>
<evidence type="ECO:0000256" key="2">
    <source>
        <dbReference type="ARBA" id="ARBA00022771"/>
    </source>
</evidence>
<dbReference type="GO" id="GO:0008270">
    <property type="term" value="F:zinc ion binding"/>
    <property type="evidence" value="ECO:0007669"/>
    <property type="project" value="UniProtKB-KW"/>
</dbReference>
<keyword evidence="3" id="KW-0862">Zinc</keyword>
<dbReference type="SUPFAM" id="SSF57716">
    <property type="entry name" value="Glucocorticoid receptor-like (DNA-binding domain)"/>
    <property type="match status" value="1"/>
</dbReference>
<evidence type="ECO:0000256" key="1">
    <source>
        <dbReference type="ARBA" id="ARBA00022723"/>
    </source>
</evidence>
<evidence type="ECO:0000313" key="7">
    <source>
        <dbReference type="EMBL" id="GFY51813.1"/>
    </source>
</evidence>
<keyword evidence="1" id="KW-0479">Metal-binding</keyword>
<comment type="caution">
    <text evidence="7">The sequence shown here is derived from an EMBL/GenBank/DDBJ whole genome shotgun (WGS) entry which is preliminary data.</text>
</comment>
<name>A0A8X7C2L1_9ARAC</name>
<dbReference type="Proteomes" id="UP000886998">
    <property type="component" value="Unassembled WGS sequence"/>
</dbReference>
<evidence type="ECO:0000256" key="3">
    <source>
        <dbReference type="ARBA" id="ARBA00022833"/>
    </source>
</evidence>
<evidence type="ECO:0000256" key="5">
    <source>
        <dbReference type="PROSITE-ProRule" id="PRU00309"/>
    </source>
</evidence>
<dbReference type="PROSITE" id="PS50950">
    <property type="entry name" value="ZF_THAP"/>
    <property type="match status" value="1"/>
</dbReference>
<keyword evidence="8" id="KW-1185">Reference proteome</keyword>
<sequence>MVHTCVVPNCNSNYKGTGTLQMFGFLKEDSLRKKWMQAISRKDFAPSKFMNYTFQMMLYEDTPKLMTKRLEVTVPLKRFRLQNFAAPTIFKDFPTYLSNSANPARESPEQKLQRLENEHLQRSIQANPD</sequence>
<keyword evidence="2 5" id="KW-0863">Zinc-finger</keyword>
<keyword evidence="4 5" id="KW-0238">DNA-binding</keyword>
<dbReference type="OrthoDB" id="6436959at2759"/>
<evidence type="ECO:0000256" key="4">
    <source>
        <dbReference type="ARBA" id="ARBA00023125"/>
    </source>
</evidence>
<organism evidence="7 8">
    <name type="scientific">Trichonephila inaurata madagascariensis</name>
    <dbReference type="NCBI Taxonomy" id="2747483"/>
    <lineage>
        <taxon>Eukaryota</taxon>
        <taxon>Metazoa</taxon>
        <taxon>Ecdysozoa</taxon>
        <taxon>Arthropoda</taxon>
        <taxon>Chelicerata</taxon>
        <taxon>Arachnida</taxon>
        <taxon>Araneae</taxon>
        <taxon>Araneomorphae</taxon>
        <taxon>Entelegynae</taxon>
        <taxon>Araneoidea</taxon>
        <taxon>Nephilidae</taxon>
        <taxon>Trichonephila</taxon>
        <taxon>Trichonephila inaurata</taxon>
    </lineage>
</organism>